<sequence length="97" mass="9960">MDVEDIENIIIELLAQERGCPPADLRQELLAGGADMPVDSLLAVEVLVRVEEIMGVRLEASPANGEAMRSVRAFAQAIADAAAPAAPQSPAAGGAPA</sequence>
<evidence type="ECO:0000313" key="2">
    <source>
        <dbReference type="EMBL" id="TQM57853.1"/>
    </source>
</evidence>
<feature type="domain" description="Carrier" evidence="1">
    <location>
        <begin position="1"/>
        <end position="82"/>
    </location>
</feature>
<dbReference type="Proteomes" id="UP000316747">
    <property type="component" value="Unassembled WGS sequence"/>
</dbReference>
<dbReference type="SUPFAM" id="SSF47336">
    <property type="entry name" value="ACP-like"/>
    <property type="match status" value="1"/>
</dbReference>
<proteinExistence type="predicted"/>
<accession>A0A543HHP8</accession>
<gene>
    <name evidence="2" type="ORF">FBY41_3189</name>
</gene>
<dbReference type="PROSITE" id="PS50075">
    <property type="entry name" value="CARRIER"/>
    <property type="match status" value="1"/>
</dbReference>
<dbReference type="InterPro" id="IPR036736">
    <property type="entry name" value="ACP-like_sf"/>
</dbReference>
<reference evidence="2 3" key="1">
    <citation type="submission" date="2019-06" db="EMBL/GenBank/DDBJ databases">
        <title>Genome sequencing of plant associated microbes to promote plant fitness in Sorghum bicolor and Oryza sativa.</title>
        <authorList>
            <person name="Coleman-Derr D."/>
        </authorList>
    </citation>
    <scope>NUCLEOTIDE SEQUENCE [LARGE SCALE GENOMIC DNA]</scope>
    <source>
        <strain evidence="2 3">KV-663</strain>
    </source>
</reference>
<keyword evidence="3" id="KW-1185">Reference proteome</keyword>
<comment type="caution">
    <text evidence="2">The sequence shown here is derived from an EMBL/GenBank/DDBJ whole genome shotgun (WGS) entry which is preliminary data.</text>
</comment>
<dbReference type="EMBL" id="VFPM01000003">
    <property type="protein sequence ID" value="TQM57853.1"/>
    <property type="molecule type" value="Genomic_DNA"/>
</dbReference>
<dbReference type="Gene3D" id="1.10.1200.10">
    <property type="entry name" value="ACP-like"/>
    <property type="match status" value="1"/>
</dbReference>
<name>A0A543HHP8_9MICO</name>
<dbReference type="RefSeq" id="WP_185749105.1">
    <property type="nucleotide sequence ID" value="NZ_VFPM01000003.1"/>
</dbReference>
<protein>
    <recommendedName>
        <fullName evidence="1">Carrier domain-containing protein</fullName>
    </recommendedName>
</protein>
<evidence type="ECO:0000259" key="1">
    <source>
        <dbReference type="PROSITE" id="PS50075"/>
    </source>
</evidence>
<dbReference type="InterPro" id="IPR009081">
    <property type="entry name" value="PP-bd_ACP"/>
</dbReference>
<organism evidence="2 3">
    <name type="scientific">Humibacillus xanthopallidus</name>
    <dbReference type="NCBI Taxonomy" id="412689"/>
    <lineage>
        <taxon>Bacteria</taxon>
        <taxon>Bacillati</taxon>
        <taxon>Actinomycetota</taxon>
        <taxon>Actinomycetes</taxon>
        <taxon>Micrococcales</taxon>
        <taxon>Intrasporangiaceae</taxon>
        <taxon>Humibacillus</taxon>
    </lineage>
</organism>
<evidence type="ECO:0000313" key="3">
    <source>
        <dbReference type="Proteomes" id="UP000316747"/>
    </source>
</evidence>
<dbReference type="AlphaFoldDB" id="A0A543HHP8"/>